<reference evidence="3" key="1">
    <citation type="submission" date="2016-10" db="EMBL/GenBank/DDBJ databases">
        <authorList>
            <person name="Varghese N."/>
            <person name="Submissions S."/>
        </authorList>
    </citation>
    <scope>NUCLEOTIDE SEQUENCE [LARGE SCALE GENOMIC DNA]</scope>
    <source>
        <strain evidence="3">DSM 25811 / CCM 8410 / LMG 26954 / E90</strain>
    </source>
</reference>
<organism evidence="2 3">
    <name type="scientific">Niabella drilacis (strain DSM 25811 / CCM 8410 / CCUG 62505 / LMG 26954 / E90)</name>
    <dbReference type="NCBI Taxonomy" id="1285928"/>
    <lineage>
        <taxon>Bacteria</taxon>
        <taxon>Pseudomonadati</taxon>
        <taxon>Bacteroidota</taxon>
        <taxon>Chitinophagia</taxon>
        <taxon>Chitinophagales</taxon>
        <taxon>Chitinophagaceae</taxon>
        <taxon>Niabella</taxon>
    </lineage>
</organism>
<evidence type="ECO:0000313" key="3">
    <source>
        <dbReference type="Proteomes" id="UP000198757"/>
    </source>
</evidence>
<accession>A0A1G6LE74</accession>
<evidence type="ECO:0000256" key="1">
    <source>
        <dbReference type="SAM" id="SignalP"/>
    </source>
</evidence>
<dbReference type="STRING" id="1285928.SAMN04487894_102318"/>
<evidence type="ECO:0008006" key="4">
    <source>
        <dbReference type="Google" id="ProtNLM"/>
    </source>
</evidence>
<evidence type="ECO:0000313" key="2">
    <source>
        <dbReference type="EMBL" id="SDC41539.1"/>
    </source>
</evidence>
<keyword evidence="1" id="KW-0732">Signal</keyword>
<dbReference type="RefSeq" id="WP_090388937.1">
    <property type="nucleotide sequence ID" value="NZ_FMZO01000002.1"/>
</dbReference>
<name>A0A1G6LE74_NIADE</name>
<dbReference type="OrthoDB" id="659737at2"/>
<dbReference type="AlphaFoldDB" id="A0A1G6LE74"/>
<keyword evidence="3" id="KW-1185">Reference proteome</keyword>
<sequence length="240" mass="27223">MKRFLLIAAFITTSARAGAQNYERNPVCSSDTVMVPRNPKMSGRLYKAFECTKVSKLGLRVELGFNHYSYNPQTRNWLGNHNGPLLGLAIAYGDFNLGIKFKPATVGPRLELAFNGVVLTKDATLNPNKIDYDLSYSINFKHNISLEPYIALTSNCFVVINEEELDQHYHIDKTRGLTLGTSLNKYFRLKNFQFFSVFARYGYGLSDFKKIHSSLGRGYGDIAVGVAYKGFIKQTYWKRL</sequence>
<proteinExistence type="predicted"/>
<protein>
    <recommendedName>
        <fullName evidence="4">Outer membrane protein beta-barrel domain-containing protein</fullName>
    </recommendedName>
</protein>
<feature type="chain" id="PRO_5011706557" description="Outer membrane protein beta-barrel domain-containing protein" evidence="1">
    <location>
        <begin position="20"/>
        <end position="240"/>
    </location>
</feature>
<gene>
    <name evidence="2" type="ORF">SAMN04487894_102318</name>
</gene>
<dbReference type="EMBL" id="FMZO01000002">
    <property type="protein sequence ID" value="SDC41539.1"/>
    <property type="molecule type" value="Genomic_DNA"/>
</dbReference>
<dbReference type="Proteomes" id="UP000198757">
    <property type="component" value="Unassembled WGS sequence"/>
</dbReference>
<feature type="signal peptide" evidence="1">
    <location>
        <begin position="1"/>
        <end position="19"/>
    </location>
</feature>